<comment type="caution">
    <text evidence="1">The sequence shown here is derived from an EMBL/GenBank/DDBJ whole genome shotgun (WGS) entry which is preliminary data.</text>
</comment>
<sequence>MAKQSGRGKHHLPKYYLYISSTKVDNLLPQIPAKFVKSFETEIKVNAGMLSATVREKPAGEQAEISKKVGLLSAYLEREERIGSIALPDRYIKDVASLQYGVVAEYASDIAFFGGYVNGVKLGLIGASSSLVGSVSSSEANHAPYYYTLKFLNGLAQFDGNVSGGPPYCSYSEAVDIALRALPPVTSRVEFLARTLYSKSDVIVATPIYVALAD</sequence>
<evidence type="ECO:0000313" key="1">
    <source>
        <dbReference type="EMBL" id="RZQ63903.1"/>
    </source>
</evidence>
<name>A0A4Q7JBN2_9PSEU</name>
<keyword evidence="2" id="KW-1185">Reference proteome</keyword>
<dbReference type="AlphaFoldDB" id="A0A4Q7JBN2"/>
<dbReference type="EMBL" id="SFCC01000005">
    <property type="protein sequence ID" value="RZQ63903.1"/>
    <property type="molecule type" value="Genomic_DNA"/>
</dbReference>
<accession>A0A4Q7JBN2</accession>
<evidence type="ECO:0000313" key="2">
    <source>
        <dbReference type="Proteomes" id="UP000292003"/>
    </source>
</evidence>
<dbReference type="Pfam" id="PF22880">
    <property type="entry name" value="DUF7019"/>
    <property type="match status" value="1"/>
</dbReference>
<dbReference type="RefSeq" id="WP_130475428.1">
    <property type="nucleotide sequence ID" value="NZ_SFCC01000005.1"/>
</dbReference>
<proteinExistence type="predicted"/>
<gene>
    <name evidence="1" type="ORF">EWH70_12210</name>
</gene>
<dbReference type="NCBIfam" id="NF040893">
    <property type="entry name" value="SAVMC3_10250"/>
    <property type="match status" value="1"/>
</dbReference>
<reference evidence="1 2" key="1">
    <citation type="submission" date="2019-02" db="EMBL/GenBank/DDBJ databases">
        <title>Draft genome sequence of Amycolatopsis sp. 8-3EHSu isolated from roots of Suaeda maritima.</title>
        <authorList>
            <person name="Duangmal K."/>
            <person name="Chantavorakit T."/>
        </authorList>
    </citation>
    <scope>NUCLEOTIDE SEQUENCE [LARGE SCALE GENOMIC DNA]</scope>
    <source>
        <strain evidence="1 2">8-3EHSu</strain>
    </source>
</reference>
<protein>
    <submittedName>
        <fullName evidence="1">Uncharacterized protein</fullName>
    </submittedName>
</protein>
<dbReference type="OrthoDB" id="3397153at2"/>
<organism evidence="1 2">
    <name type="scientific">Amycolatopsis suaedae</name>
    <dbReference type="NCBI Taxonomy" id="2510978"/>
    <lineage>
        <taxon>Bacteria</taxon>
        <taxon>Bacillati</taxon>
        <taxon>Actinomycetota</taxon>
        <taxon>Actinomycetes</taxon>
        <taxon>Pseudonocardiales</taxon>
        <taxon>Pseudonocardiaceae</taxon>
        <taxon>Amycolatopsis</taxon>
    </lineage>
</organism>
<dbReference type="InterPro" id="IPR054284">
    <property type="entry name" value="DUF7019"/>
</dbReference>
<dbReference type="Proteomes" id="UP000292003">
    <property type="component" value="Unassembled WGS sequence"/>
</dbReference>